<protein>
    <submittedName>
        <fullName evidence="2">Uncharacterized protein</fullName>
    </submittedName>
</protein>
<proteinExistence type="predicted"/>
<evidence type="ECO:0000313" key="2">
    <source>
        <dbReference type="EMBL" id="SEF76693.1"/>
    </source>
</evidence>
<dbReference type="AlphaFoldDB" id="A0A1H5UNN5"/>
<name>A0A1H5UNN5_NITMU</name>
<keyword evidence="1" id="KW-1133">Transmembrane helix</keyword>
<sequence>MDHEAVNDMSWEVSAILEMEILAIMLAGLGLLGGQTGFAAEAKVS</sequence>
<organism evidence="2 3">
    <name type="scientific">Nitrosospira multiformis (strain ATCC 25196 / NCIMB 11849 / C 71)</name>
    <dbReference type="NCBI Taxonomy" id="323848"/>
    <lineage>
        <taxon>Bacteria</taxon>
        <taxon>Pseudomonadati</taxon>
        <taxon>Pseudomonadota</taxon>
        <taxon>Betaproteobacteria</taxon>
        <taxon>Nitrosomonadales</taxon>
        <taxon>Nitrosomonadaceae</taxon>
        <taxon>Nitrosospira</taxon>
    </lineage>
</organism>
<accession>A0A1H5UNN5</accession>
<keyword evidence="1" id="KW-0812">Transmembrane</keyword>
<gene>
    <name evidence="2" type="ORF">SAMN05216403_10881</name>
</gene>
<evidence type="ECO:0000313" key="3">
    <source>
        <dbReference type="Proteomes" id="UP000236751"/>
    </source>
</evidence>
<evidence type="ECO:0000256" key="1">
    <source>
        <dbReference type="SAM" id="Phobius"/>
    </source>
</evidence>
<feature type="transmembrane region" description="Helical" evidence="1">
    <location>
        <begin position="21"/>
        <end position="40"/>
    </location>
</feature>
<dbReference type="Proteomes" id="UP000236751">
    <property type="component" value="Unassembled WGS sequence"/>
</dbReference>
<reference evidence="2 3" key="1">
    <citation type="submission" date="2016-10" db="EMBL/GenBank/DDBJ databases">
        <authorList>
            <person name="de Groot N.N."/>
        </authorList>
    </citation>
    <scope>NUCLEOTIDE SEQUENCE [LARGE SCALE GENOMIC DNA]</scope>
    <source>
        <strain evidence="2 3">Nl13</strain>
    </source>
</reference>
<dbReference type="EMBL" id="FNVK01000008">
    <property type="protein sequence ID" value="SEF76693.1"/>
    <property type="molecule type" value="Genomic_DNA"/>
</dbReference>
<keyword evidence="1" id="KW-0472">Membrane</keyword>